<dbReference type="GO" id="GO:0008061">
    <property type="term" value="F:chitin binding"/>
    <property type="evidence" value="ECO:0007669"/>
    <property type="project" value="UniProtKB-KW"/>
</dbReference>
<dbReference type="STRING" id="300112.A0A4S2KB19"/>
<feature type="region of interest" description="Disordered" evidence="6">
    <location>
        <begin position="25"/>
        <end position="53"/>
    </location>
</feature>
<dbReference type="Gene3D" id="2.170.140.10">
    <property type="entry name" value="Chitin binding domain"/>
    <property type="match status" value="2"/>
</dbReference>
<evidence type="ECO:0000256" key="4">
    <source>
        <dbReference type="ARBA" id="ARBA00023157"/>
    </source>
</evidence>
<evidence type="ECO:0000313" key="9">
    <source>
        <dbReference type="Proteomes" id="UP000310200"/>
    </source>
</evidence>
<dbReference type="InterPro" id="IPR002557">
    <property type="entry name" value="Chitin-bd_dom"/>
</dbReference>
<evidence type="ECO:0000256" key="5">
    <source>
        <dbReference type="ARBA" id="ARBA00023180"/>
    </source>
</evidence>
<dbReference type="SUPFAM" id="SSF57625">
    <property type="entry name" value="Invertebrate chitin-binding proteins"/>
    <property type="match status" value="2"/>
</dbReference>
<evidence type="ECO:0000259" key="7">
    <source>
        <dbReference type="PROSITE" id="PS50940"/>
    </source>
</evidence>
<name>A0A4S2KB19_9HYME</name>
<keyword evidence="4" id="KW-1015">Disulfide bond</keyword>
<keyword evidence="2" id="KW-0732">Signal</keyword>
<dbReference type="PROSITE" id="PS50940">
    <property type="entry name" value="CHIT_BIND_II"/>
    <property type="match status" value="2"/>
</dbReference>
<keyword evidence="9" id="KW-1185">Reference proteome</keyword>
<dbReference type="EMBL" id="QBLH01002919">
    <property type="protein sequence ID" value="TGZ46230.1"/>
    <property type="molecule type" value="Genomic_DNA"/>
</dbReference>
<dbReference type="SMART" id="SM00494">
    <property type="entry name" value="ChtBD2"/>
    <property type="match status" value="1"/>
</dbReference>
<protein>
    <submittedName>
        <fullName evidence="8">Peritrophin-1</fullName>
    </submittedName>
</protein>
<dbReference type="PANTHER" id="PTHR23301">
    <property type="entry name" value="CHITIN BINDING PERITROPHIN-A"/>
    <property type="match status" value="1"/>
</dbReference>
<feature type="compositionally biased region" description="Acidic residues" evidence="6">
    <location>
        <begin position="41"/>
        <end position="52"/>
    </location>
</feature>
<keyword evidence="5" id="KW-0325">Glycoprotein</keyword>
<dbReference type="GO" id="GO:0005576">
    <property type="term" value="C:extracellular region"/>
    <property type="evidence" value="ECO:0007669"/>
    <property type="project" value="InterPro"/>
</dbReference>
<feature type="domain" description="Chitin-binding type-2" evidence="7">
    <location>
        <begin position="58"/>
        <end position="118"/>
    </location>
</feature>
<sequence length="118" mass="12974">MHECPEGLHFNTAIEQCDWPPASGCLAGRRPETQPNIPKDEGEDEIEDEDEANTPGCIGTCPISDSVDKTILLPYAGDCTKYCTCSNGRPLIMLCPDNLHFDAKNSVCNWKWAAKCQS</sequence>
<comment type="caution">
    <text evidence="8">The sequence shown here is derived from an EMBL/GenBank/DDBJ whole genome shotgun (WGS) entry which is preliminary data.</text>
</comment>
<reference evidence="8 9" key="1">
    <citation type="journal article" date="2019" name="Philos. Trans. R. Soc. Lond., B, Biol. Sci.">
        <title>Ant behaviour and brain gene expression of defending hosts depend on the ecological success of the intruding social parasite.</title>
        <authorList>
            <person name="Kaur R."/>
            <person name="Stoldt M."/>
            <person name="Jongepier E."/>
            <person name="Feldmeyer B."/>
            <person name="Menzel F."/>
            <person name="Bornberg-Bauer E."/>
            <person name="Foitzik S."/>
        </authorList>
    </citation>
    <scope>NUCLEOTIDE SEQUENCE [LARGE SCALE GENOMIC DNA]</scope>
    <source>
        <tissue evidence="8">Whole body</tissue>
    </source>
</reference>
<keyword evidence="1" id="KW-0147">Chitin-binding</keyword>
<gene>
    <name evidence="8" type="ORF">DBV15_09651</name>
</gene>
<dbReference type="PANTHER" id="PTHR23301:SF0">
    <property type="entry name" value="CHITIN-BINDING TYPE-2 DOMAIN-CONTAINING PROTEIN-RELATED"/>
    <property type="match status" value="1"/>
</dbReference>
<dbReference type="InterPro" id="IPR051940">
    <property type="entry name" value="Chitin_bind-dev_reg"/>
</dbReference>
<organism evidence="8 9">
    <name type="scientific">Temnothorax longispinosus</name>
    <dbReference type="NCBI Taxonomy" id="300112"/>
    <lineage>
        <taxon>Eukaryota</taxon>
        <taxon>Metazoa</taxon>
        <taxon>Ecdysozoa</taxon>
        <taxon>Arthropoda</taxon>
        <taxon>Hexapoda</taxon>
        <taxon>Insecta</taxon>
        <taxon>Pterygota</taxon>
        <taxon>Neoptera</taxon>
        <taxon>Endopterygota</taxon>
        <taxon>Hymenoptera</taxon>
        <taxon>Apocrita</taxon>
        <taxon>Aculeata</taxon>
        <taxon>Formicoidea</taxon>
        <taxon>Formicidae</taxon>
        <taxon>Myrmicinae</taxon>
        <taxon>Temnothorax</taxon>
    </lineage>
</organism>
<feature type="domain" description="Chitin-binding type-2" evidence="7">
    <location>
        <begin position="1"/>
        <end position="27"/>
    </location>
</feature>
<dbReference type="InterPro" id="IPR036508">
    <property type="entry name" value="Chitin-bd_dom_sf"/>
</dbReference>
<dbReference type="Proteomes" id="UP000310200">
    <property type="component" value="Unassembled WGS sequence"/>
</dbReference>
<proteinExistence type="predicted"/>
<accession>A0A4S2KB19</accession>
<evidence type="ECO:0000256" key="1">
    <source>
        <dbReference type="ARBA" id="ARBA00022669"/>
    </source>
</evidence>
<dbReference type="AlphaFoldDB" id="A0A4S2KB19"/>
<evidence type="ECO:0000256" key="2">
    <source>
        <dbReference type="ARBA" id="ARBA00022729"/>
    </source>
</evidence>
<evidence type="ECO:0000256" key="3">
    <source>
        <dbReference type="ARBA" id="ARBA00022737"/>
    </source>
</evidence>
<keyword evidence="3" id="KW-0677">Repeat</keyword>
<evidence type="ECO:0000313" key="8">
    <source>
        <dbReference type="EMBL" id="TGZ46230.1"/>
    </source>
</evidence>
<evidence type="ECO:0000256" key="6">
    <source>
        <dbReference type="SAM" id="MobiDB-lite"/>
    </source>
</evidence>
<dbReference type="Pfam" id="PF01607">
    <property type="entry name" value="CBM_14"/>
    <property type="match status" value="2"/>
</dbReference>